<dbReference type="STRING" id="13249.T1I6I7"/>
<evidence type="ECO:0000256" key="1">
    <source>
        <dbReference type="ARBA" id="ARBA00004196"/>
    </source>
</evidence>
<dbReference type="VEuPathDB" id="VectorBase:RPRC011908"/>
<dbReference type="EnsemblMetazoa" id="RPRC011908-RA">
    <property type="protein sequence ID" value="RPRC011908-PA"/>
    <property type="gene ID" value="RPRC011908"/>
</dbReference>
<dbReference type="InParanoid" id="T1I6I7"/>
<evidence type="ECO:0000256" key="6">
    <source>
        <dbReference type="ARBA" id="ARBA00022679"/>
    </source>
</evidence>
<evidence type="ECO:0000256" key="7">
    <source>
        <dbReference type="ARBA" id="ARBA00031445"/>
    </source>
</evidence>
<dbReference type="NCBIfam" id="NF004388">
    <property type="entry name" value="PRK05749.1-4"/>
    <property type="match status" value="1"/>
</dbReference>
<dbReference type="Pfam" id="PF04413">
    <property type="entry name" value="Glycos_transf_N"/>
    <property type="match status" value="1"/>
</dbReference>
<accession>T1I6I7</accession>
<dbReference type="EMBL" id="ACPB03028382">
    <property type="status" value="NOT_ANNOTATED_CDS"/>
    <property type="molecule type" value="Genomic_DNA"/>
</dbReference>
<keyword evidence="4" id="KW-0472">Membrane</keyword>
<comment type="subcellular location">
    <subcellularLocation>
        <location evidence="1">Cell envelope</location>
    </subcellularLocation>
</comment>
<dbReference type="InterPro" id="IPR007507">
    <property type="entry name" value="Glycos_transf_N"/>
</dbReference>
<dbReference type="GO" id="GO:0005886">
    <property type="term" value="C:plasma membrane"/>
    <property type="evidence" value="ECO:0007669"/>
    <property type="project" value="TreeGrafter"/>
</dbReference>
<dbReference type="SUPFAM" id="SSF53756">
    <property type="entry name" value="UDP-Glycosyltransferase/glycogen phosphorylase"/>
    <property type="match status" value="1"/>
</dbReference>
<dbReference type="EC" id="2.4.99.12" evidence="3"/>
<dbReference type="FunFam" id="3.40.50.11720:FF:000001">
    <property type="entry name" value="3-deoxy-D-manno-octulosonic acid transferase"/>
    <property type="match status" value="1"/>
</dbReference>
<dbReference type="Gene3D" id="3.40.50.2000">
    <property type="entry name" value="Glycogen Phosphorylase B"/>
    <property type="match status" value="1"/>
</dbReference>
<organism evidence="11 12">
    <name type="scientific">Rhodnius prolixus</name>
    <name type="common">Triatomid bug</name>
    <dbReference type="NCBI Taxonomy" id="13249"/>
    <lineage>
        <taxon>Eukaryota</taxon>
        <taxon>Metazoa</taxon>
        <taxon>Ecdysozoa</taxon>
        <taxon>Arthropoda</taxon>
        <taxon>Hexapoda</taxon>
        <taxon>Insecta</taxon>
        <taxon>Pterygota</taxon>
        <taxon>Neoptera</taxon>
        <taxon>Paraneoptera</taxon>
        <taxon>Hemiptera</taxon>
        <taxon>Heteroptera</taxon>
        <taxon>Panheteroptera</taxon>
        <taxon>Cimicomorpha</taxon>
        <taxon>Reduviidae</taxon>
        <taxon>Triatominae</taxon>
        <taxon>Rhodnius</taxon>
    </lineage>
</organism>
<keyword evidence="12" id="KW-1185">Reference proteome</keyword>
<dbReference type="PANTHER" id="PTHR42755:SF1">
    <property type="entry name" value="3-DEOXY-D-MANNO-OCTULOSONIC ACID TRANSFERASE, MITOCHONDRIAL-RELATED"/>
    <property type="match status" value="1"/>
</dbReference>
<feature type="domain" description="Glycosyl transferase family 1" evidence="9">
    <location>
        <begin position="249"/>
        <end position="347"/>
    </location>
</feature>
<evidence type="ECO:0000259" key="9">
    <source>
        <dbReference type="Pfam" id="PF00534"/>
    </source>
</evidence>
<evidence type="ECO:0000256" key="4">
    <source>
        <dbReference type="ARBA" id="ARBA00022519"/>
    </source>
</evidence>
<proteinExistence type="inferred from homology"/>
<dbReference type="InterPro" id="IPR039901">
    <property type="entry name" value="Kdotransferase"/>
</dbReference>
<dbReference type="Pfam" id="PF00534">
    <property type="entry name" value="Glycos_transf_1"/>
    <property type="match status" value="1"/>
</dbReference>
<evidence type="ECO:0000259" key="10">
    <source>
        <dbReference type="Pfam" id="PF04413"/>
    </source>
</evidence>
<keyword evidence="4" id="KW-0997">Cell inner membrane</keyword>
<keyword evidence="6" id="KW-0808">Transferase</keyword>
<comment type="similarity">
    <text evidence="2">Belongs to the glycosyltransferase group 1 family. Glycosyltransferase 30 subfamily.</text>
</comment>
<feature type="domain" description="3-deoxy-D-manno-octulosonic-acid transferase N-terminal" evidence="10">
    <location>
        <begin position="1"/>
        <end position="160"/>
    </location>
</feature>
<dbReference type="FunFam" id="3.40.50.2000:FF:000032">
    <property type="entry name" value="3-deoxy-D-manno-octulosonic acid transferase"/>
    <property type="match status" value="1"/>
</dbReference>
<dbReference type="OMA" id="FIKYEFW"/>
<name>T1I6I7_RHOPR</name>
<dbReference type="NCBIfam" id="NF004385">
    <property type="entry name" value="PRK05749.1-1"/>
    <property type="match status" value="1"/>
</dbReference>
<dbReference type="GO" id="GO:0009245">
    <property type="term" value="P:lipid A biosynthetic process"/>
    <property type="evidence" value="ECO:0007669"/>
    <property type="project" value="TreeGrafter"/>
</dbReference>
<evidence type="ECO:0000256" key="5">
    <source>
        <dbReference type="ARBA" id="ARBA00022676"/>
    </source>
</evidence>
<dbReference type="PANTHER" id="PTHR42755">
    <property type="entry name" value="3-DEOXY-MANNO-OCTULOSONATE CYTIDYLYLTRANSFERASE"/>
    <property type="match status" value="1"/>
</dbReference>
<comment type="catalytic activity">
    <reaction evidence="8">
        <text>lipid IVA (E. coli) + CMP-3-deoxy-beta-D-manno-octulosonate = alpha-Kdo-(2-&gt;6)-lipid IVA (E. coli) + CMP + H(+)</text>
        <dbReference type="Rhea" id="RHEA:28066"/>
        <dbReference type="ChEBI" id="CHEBI:15378"/>
        <dbReference type="ChEBI" id="CHEBI:58603"/>
        <dbReference type="ChEBI" id="CHEBI:60364"/>
        <dbReference type="ChEBI" id="CHEBI:60377"/>
        <dbReference type="ChEBI" id="CHEBI:85987"/>
        <dbReference type="EC" id="2.4.99.12"/>
    </reaction>
</comment>
<dbReference type="InterPro" id="IPR001296">
    <property type="entry name" value="Glyco_trans_1"/>
</dbReference>
<keyword evidence="5" id="KW-0328">Glycosyltransferase</keyword>
<dbReference type="GO" id="GO:0043842">
    <property type="term" value="F:Kdo transferase activity"/>
    <property type="evidence" value="ECO:0007669"/>
    <property type="project" value="UniProtKB-EC"/>
</dbReference>
<dbReference type="Proteomes" id="UP000015103">
    <property type="component" value="Unassembled WGS sequence"/>
</dbReference>
<protein>
    <recommendedName>
        <fullName evidence="3">lipid IVA 3-deoxy-D-manno-octulosonic acid transferase</fullName>
        <ecNumber evidence="3">2.4.99.12</ecNumber>
    </recommendedName>
    <alternativeName>
        <fullName evidence="7">Lipid IV(A) 3-deoxy-D-manno-octulosonic acid transferase</fullName>
    </alternativeName>
</protein>
<evidence type="ECO:0000256" key="8">
    <source>
        <dbReference type="ARBA" id="ARBA00049183"/>
    </source>
</evidence>
<evidence type="ECO:0000313" key="11">
    <source>
        <dbReference type="EnsemblMetazoa" id="RPRC011908-PA"/>
    </source>
</evidence>
<dbReference type="HOGENOM" id="CLU_036146_2_0_1"/>
<evidence type="ECO:0000256" key="3">
    <source>
        <dbReference type="ARBA" id="ARBA00012621"/>
    </source>
</evidence>
<sequence length="377" mass="41786">MLHSVSVGETLAAIPLVRALRHRYPSLPITVTTMTPTGSERVRSAFGNDVYHVYLPYDLPCALKRFFDQVNPKLVIIMETELWPNLITELHRRNIPLVIANARLSERSAAGYKKIGSLTRSILRRTTLIAAQNQEDGERFIDLGLQCSHLAVTGSLKFDISVTPELAARAVALRRQWASRRQVWIATSTHEGEEAILLAAHHELLNRFPDLLLILVPRHPERFPTTQALTQSLGFSYTLRSSGEVPATDTQVVIGDTMGELMMLYGIADIAFVGGSLVERGGHNPLEPAAHAIPVLMGPHTFNFKDICLKLSEAGGLITVKDADSIVKEVNSLLTDEDYRLYYGRHAVEVLHQNQGALQRLLTLLEPYLPPPANSSI</sequence>
<dbReference type="eggNOG" id="ENOG502QSA5">
    <property type="taxonomic scope" value="Eukaryota"/>
</dbReference>
<evidence type="ECO:0000256" key="2">
    <source>
        <dbReference type="ARBA" id="ARBA00006380"/>
    </source>
</evidence>
<keyword evidence="4" id="KW-1003">Cell membrane</keyword>
<evidence type="ECO:0000313" key="12">
    <source>
        <dbReference type="Proteomes" id="UP000015103"/>
    </source>
</evidence>
<dbReference type="Gene3D" id="3.40.50.11720">
    <property type="entry name" value="3-Deoxy-D-manno-octulosonic-acid transferase, N-terminal domain"/>
    <property type="match status" value="1"/>
</dbReference>
<dbReference type="AlphaFoldDB" id="T1I6I7"/>
<reference evidence="11" key="1">
    <citation type="submission" date="2015-05" db="UniProtKB">
        <authorList>
            <consortium name="EnsemblMetazoa"/>
        </authorList>
    </citation>
    <scope>IDENTIFICATION</scope>
</reference>
<dbReference type="InterPro" id="IPR038107">
    <property type="entry name" value="Glycos_transf_N_sf"/>
</dbReference>